<dbReference type="AlphaFoldDB" id="A0A7V2ZJN4"/>
<protein>
    <submittedName>
        <fullName evidence="2">Uncharacterized protein</fullName>
    </submittedName>
</protein>
<organism evidence="2">
    <name type="scientific">Ignavibacterium album</name>
    <dbReference type="NCBI Taxonomy" id="591197"/>
    <lineage>
        <taxon>Bacteria</taxon>
        <taxon>Pseudomonadati</taxon>
        <taxon>Ignavibacteriota</taxon>
        <taxon>Ignavibacteria</taxon>
        <taxon>Ignavibacteriales</taxon>
        <taxon>Ignavibacteriaceae</taxon>
        <taxon>Ignavibacterium</taxon>
    </lineage>
</organism>
<feature type="transmembrane region" description="Helical" evidence="1">
    <location>
        <begin position="113"/>
        <end position="134"/>
    </location>
</feature>
<keyword evidence="1" id="KW-1133">Transmembrane helix</keyword>
<evidence type="ECO:0000256" key="1">
    <source>
        <dbReference type="SAM" id="Phobius"/>
    </source>
</evidence>
<evidence type="ECO:0000313" key="2">
    <source>
        <dbReference type="EMBL" id="HFI91199.1"/>
    </source>
</evidence>
<proteinExistence type="predicted"/>
<gene>
    <name evidence="2" type="ORF">ENS31_06650</name>
</gene>
<dbReference type="EMBL" id="DSUJ01000008">
    <property type="protein sequence ID" value="HFI91199.1"/>
    <property type="molecule type" value="Genomic_DNA"/>
</dbReference>
<accession>A0A7V2ZJN4</accession>
<feature type="transmembrane region" description="Helical" evidence="1">
    <location>
        <begin position="73"/>
        <end position="97"/>
    </location>
</feature>
<name>A0A7V2ZJN4_9BACT</name>
<feature type="transmembrane region" description="Helical" evidence="1">
    <location>
        <begin position="32"/>
        <end position="52"/>
    </location>
</feature>
<feature type="transmembrane region" description="Helical" evidence="1">
    <location>
        <begin position="7"/>
        <end position="26"/>
    </location>
</feature>
<reference evidence="2" key="1">
    <citation type="journal article" date="2020" name="mSystems">
        <title>Genome- and Community-Level Interaction Insights into Carbon Utilization and Element Cycling Functions of Hydrothermarchaeota in Hydrothermal Sediment.</title>
        <authorList>
            <person name="Zhou Z."/>
            <person name="Liu Y."/>
            <person name="Xu W."/>
            <person name="Pan J."/>
            <person name="Luo Z.H."/>
            <person name="Li M."/>
        </authorList>
    </citation>
    <scope>NUCLEOTIDE SEQUENCE [LARGE SCALE GENOMIC DNA]</scope>
    <source>
        <strain evidence="2">SpSt-479</strain>
    </source>
</reference>
<sequence>MKKLIHQLFIFFGIFSITLAILNYFLKVDILTHLVIFSFAFTSLFIGLDCIFSNKIIIPSRYSRRLSETYNGIAAYAHGIIFIILAGFLFVINYLIITEEGNNAFKMIIKRPGFLLVLVGTYILSYSIIAFKGYQEQNLTTKFVYYLELVTSRMLMGIILLLWGIGFIVVGFIEIVNAVYFDSIGGGFIEVLFDSN</sequence>
<keyword evidence="1" id="KW-0812">Transmembrane</keyword>
<keyword evidence="1" id="KW-0472">Membrane</keyword>
<feature type="transmembrane region" description="Helical" evidence="1">
    <location>
        <begin position="154"/>
        <end position="173"/>
    </location>
</feature>
<comment type="caution">
    <text evidence="2">The sequence shown here is derived from an EMBL/GenBank/DDBJ whole genome shotgun (WGS) entry which is preliminary data.</text>
</comment>